<comment type="caution">
    <text evidence="1">The sequence shown here is derived from an EMBL/GenBank/DDBJ whole genome shotgun (WGS) entry which is preliminary data.</text>
</comment>
<keyword evidence="2" id="KW-1185">Reference proteome</keyword>
<protein>
    <submittedName>
        <fullName evidence="1">Uncharacterized protein</fullName>
    </submittedName>
</protein>
<dbReference type="EMBL" id="BGZK01001507">
    <property type="protein sequence ID" value="GBP81363.1"/>
    <property type="molecule type" value="Genomic_DNA"/>
</dbReference>
<proteinExistence type="predicted"/>
<evidence type="ECO:0000313" key="1">
    <source>
        <dbReference type="EMBL" id="GBP81363.1"/>
    </source>
</evidence>
<evidence type="ECO:0000313" key="2">
    <source>
        <dbReference type="Proteomes" id="UP000299102"/>
    </source>
</evidence>
<dbReference type="AlphaFoldDB" id="A0A4C1Z2I5"/>
<sequence>MNTSSPRHTLDQCGRPGPPLNLELDYGSCPVHRQQGRLFHCLQYFLPPTVEQHKSVLELAIRVNVCSNTYGMKALSNPETVHGRIQSSRRSCGVPDSDVITIYHSNSSDGERLITAQS</sequence>
<dbReference type="Proteomes" id="UP000299102">
    <property type="component" value="Unassembled WGS sequence"/>
</dbReference>
<name>A0A4C1Z2I5_EUMVA</name>
<reference evidence="1 2" key="1">
    <citation type="journal article" date="2019" name="Commun. Biol.">
        <title>The bagworm genome reveals a unique fibroin gene that provides high tensile strength.</title>
        <authorList>
            <person name="Kono N."/>
            <person name="Nakamura H."/>
            <person name="Ohtoshi R."/>
            <person name="Tomita M."/>
            <person name="Numata K."/>
            <person name="Arakawa K."/>
        </authorList>
    </citation>
    <scope>NUCLEOTIDE SEQUENCE [LARGE SCALE GENOMIC DNA]</scope>
</reference>
<organism evidence="1 2">
    <name type="scientific">Eumeta variegata</name>
    <name type="common">Bagworm moth</name>
    <name type="synonym">Eumeta japonica</name>
    <dbReference type="NCBI Taxonomy" id="151549"/>
    <lineage>
        <taxon>Eukaryota</taxon>
        <taxon>Metazoa</taxon>
        <taxon>Ecdysozoa</taxon>
        <taxon>Arthropoda</taxon>
        <taxon>Hexapoda</taxon>
        <taxon>Insecta</taxon>
        <taxon>Pterygota</taxon>
        <taxon>Neoptera</taxon>
        <taxon>Endopterygota</taxon>
        <taxon>Lepidoptera</taxon>
        <taxon>Glossata</taxon>
        <taxon>Ditrysia</taxon>
        <taxon>Tineoidea</taxon>
        <taxon>Psychidae</taxon>
        <taxon>Oiketicinae</taxon>
        <taxon>Eumeta</taxon>
    </lineage>
</organism>
<gene>
    <name evidence="1" type="ORF">EVAR_6221_1</name>
</gene>
<accession>A0A4C1Z2I5</accession>